<name>A0A0B0MQJ9_GOSAR</name>
<dbReference type="AlphaFoldDB" id="A0A0B0MQJ9"/>
<accession>A0A0B0MQJ9</accession>
<gene>
    <name evidence="1" type="ORF">F383_24313</name>
</gene>
<protein>
    <submittedName>
        <fullName evidence="1">Uncharacterized protein</fullName>
    </submittedName>
</protein>
<keyword evidence="2" id="KW-1185">Reference proteome</keyword>
<sequence>MAKTVRGRGQRNGGARALGRLMAFAPLVVA</sequence>
<evidence type="ECO:0000313" key="2">
    <source>
        <dbReference type="Proteomes" id="UP000032142"/>
    </source>
</evidence>
<comment type="caution">
    <text evidence="1">The sequence shown here is derived from an EMBL/GenBank/DDBJ whole genome shotgun (WGS) entry which is preliminary data.</text>
</comment>
<evidence type="ECO:0000313" key="1">
    <source>
        <dbReference type="EMBL" id="KHG02652.1"/>
    </source>
</evidence>
<proteinExistence type="predicted"/>
<reference evidence="2" key="1">
    <citation type="submission" date="2014-09" db="EMBL/GenBank/DDBJ databases">
        <authorList>
            <person name="Mudge J."/>
            <person name="Ramaraj T."/>
            <person name="Lindquist I.E."/>
            <person name="Bharti A.K."/>
            <person name="Sundararajan A."/>
            <person name="Cameron C.T."/>
            <person name="Woodward J.E."/>
            <person name="May G.D."/>
            <person name="Brubaker C."/>
            <person name="Broadhvest J."/>
            <person name="Wilkins T.A."/>
        </authorList>
    </citation>
    <scope>NUCLEOTIDE SEQUENCE</scope>
    <source>
        <strain evidence="2">cv. AKA8401</strain>
    </source>
</reference>
<dbReference type="EMBL" id="JRRC01284363">
    <property type="protein sequence ID" value="KHG02652.1"/>
    <property type="molecule type" value="Genomic_DNA"/>
</dbReference>
<dbReference type="Proteomes" id="UP000032142">
    <property type="component" value="Unassembled WGS sequence"/>
</dbReference>
<organism evidence="1 2">
    <name type="scientific">Gossypium arboreum</name>
    <name type="common">Tree cotton</name>
    <name type="synonym">Gossypium nanking</name>
    <dbReference type="NCBI Taxonomy" id="29729"/>
    <lineage>
        <taxon>Eukaryota</taxon>
        <taxon>Viridiplantae</taxon>
        <taxon>Streptophyta</taxon>
        <taxon>Embryophyta</taxon>
        <taxon>Tracheophyta</taxon>
        <taxon>Spermatophyta</taxon>
        <taxon>Magnoliopsida</taxon>
        <taxon>eudicotyledons</taxon>
        <taxon>Gunneridae</taxon>
        <taxon>Pentapetalae</taxon>
        <taxon>rosids</taxon>
        <taxon>malvids</taxon>
        <taxon>Malvales</taxon>
        <taxon>Malvaceae</taxon>
        <taxon>Malvoideae</taxon>
        <taxon>Gossypium</taxon>
    </lineage>
</organism>